<reference evidence="9 10" key="1">
    <citation type="submission" date="2016-10" db="EMBL/GenBank/DDBJ databases">
        <authorList>
            <person name="de Groot N.N."/>
        </authorList>
    </citation>
    <scope>NUCLEOTIDE SEQUENCE [LARGE SCALE GENOMIC DNA]</scope>
    <source>
        <strain evidence="9 10">CGMCC 1.6291</strain>
    </source>
</reference>
<organism evidence="9 10">
    <name type="scientific">Aquisalimonas asiatica</name>
    <dbReference type="NCBI Taxonomy" id="406100"/>
    <lineage>
        <taxon>Bacteria</taxon>
        <taxon>Pseudomonadati</taxon>
        <taxon>Pseudomonadota</taxon>
        <taxon>Gammaproteobacteria</taxon>
        <taxon>Chromatiales</taxon>
        <taxon>Ectothiorhodospiraceae</taxon>
        <taxon>Aquisalimonas</taxon>
    </lineage>
</organism>
<keyword evidence="3 7" id="KW-1133">Transmembrane helix</keyword>
<protein>
    <recommendedName>
        <fullName evidence="8">J domain-containing protein</fullName>
    </recommendedName>
</protein>
<evidence type="ECO:0000256" key="2">
    <source>
        <dbReference type="ARBA" id="ARBA00022692"/>
    </source>
</evidence>
<name>A0A1H8TL93_9GAMM</name>
<evidence type="ECO:0000256" key="5">
    <source>
        <dbReference type="ARBA" id="ARBA00023186"/>
    </source>
</evidence>
<evidence type="ECO:0000256" key="6">
    <source>
        <dbReference type="ARBA" id="ARBA00038105"/>
    </source>
</evidence>
<dbReference type="InterPro" id="IPR036869">
    <property type="entry name" value="J_dom_sf"/>
</dbReference>
<evidence type="ECO:0000256" key="4">
    <source>
        <dbReference type="ARBA" id="ARBA00023136"/>
    </source>
</evidence>
<accession>A0A1H8TL93</accession>
<dbReference type="GO" id="GO:0016020">
    <property type="term" value="C:membrane"/>
    <property type="evidence" value="ECO:0007669"/>
    <property type="project" value="UniProtKB-SubCell"/>
</dbReference>
<dbReference type="EMBL" id="FOEG01000004">
    <property type="protein sequence ID" value="SEO91732.1"/>
    <property type="molecule type" value="Genomic_DNA"/>
</dbReference>
<dbReference type="SMART" id="SM00271">
    <property type="entry name" value="DnaJ"/>
    <property type="match status" value="1"/>
</dbReference>
<dbReference type="RefSeq" id="WP_091643733.1">
    <property type="nucleotide sequence ID" value="NZ_FOEG01000004.1"/>
</dbReference>
<evidence type="ECO:0000256" key="7">
    <source>
        <dbReference type="SAM" id="Phobius"/>
    </source>
</evidence>
<dbReference type="Gene3D" id="1.10.287.110">
    <property type="entry name" value="DnaJ domain"/>
    <property type="match status" value="1"/>
</dbReference>
<evidence type="ECO:0000313" key="10">
    <source>
        <dbReference type="Proteomes" id="UP000199657"/>
    </source>
</evidence>
<evidence type="ECO:0000256" key="3">
    <source>
        <dbReference type="ARBA" id="ARBA00022989"/>
    </source>
</evidence>
<evidence type="ECO:0000259" key="8">
    <source>
        <dbReference type="SMART" id="SM00271"/>
    </source>
</evidence>
<keyword evidence="2 7" id="KW-0812">Transmembrane</keyword>
<feature type="transmembrane region" description="Helical" evidence="7">
    <location>
        <begin position="36"/>
        <end position="60"/>
    </location>
</feature>
<evidence type="ECO:0000256" key="1">
    <source>
        <dbReference type="ARBA" id="ARBA00004167"/>
    </source>
</evidence>
<proteinExistence type="inferred from homology"/>
<dbReference type="OrthoDB" id="581986at2"/>
<dbReference type="AlphaFoldDB" id="A0A1H8TL93"/>
<sequence>MIQFVIAAGLLGLVVYMLLPEHRRRQWGRKALLWGAAGFLLLMLVTGRLHWLFAIIAALFPMAQRLLPLIRAWPWVRRLLGKGNSAADGTAAGDGDLRGRLLSLTLGDGQDMDGVVHAGPWKGRRLSALSLEELRDLNQYCEKRDPASAALLRAYLDRRHGGEWRTTGHAPGDPMTREEACAILAVPADADAATITAAHRRLMQRLHPDRGGSDYLASRINAAKKRLLES</sequence>
<dbReference type="PANTHER" id="PTHR12763">
    <property type="match status" value="1"/>
</dbReference>
<dbReference type="STRING" id="406100.SAMN04488052_104297"/>
<keyword evidence="10" id="KW-1185">Reference proteome</keyword>
<evidence type="ECO:0000313" key="9">
    <source>
        <dbReference type="EMBL" id="SEO91732.1"/>
    </source>
</evidence>
<gene>
    <name evidence="9" type="ORF">SAMN04488052_104297</name>
</gene>
<keyword evidence="4 7" id="KW-0472">Membrane</keyword>
<keyword evidence="5" id="KW-0143">Chaperone</keyword>
<dbReference type="InterPro" id="IPR001623">
    <property type="entry name" value="DnaJ_domain"/>
</dbReference>
<feature type="domain" description="J" evidence="8">
    <location>
        <begin position="178"/>
        <end position="230"/>
    </location>
</feature>
<comment type="similarity">
    <text evidence="6">Belongs to the TIM14 family.</text>
</comment>
<comment type="subcellular location">
    <subcellularLocation>
        <location evidence="1">Membrane</location>
        <topology evidence="1">Single-pass membrane protein</topology>
    </subcellularLocation>
</comment>
<dbReference type="Proteomes" id="UP000199657">
    <property type="component" value="Unassembled WGS sequence"/>
</dbReference>
<dbReference type="SUPFAM" id="SSF46565">
    <property type="entry name" value="Chaperone J-domain"/>
    <property type="match status" value="1"/>
</dbReference>
<dbReference type="PANTHER" id="PTHR12763:SF28">
    <property type="entry name" value="GEO10507P1-RELATED"/>
    <property type="match status" value="1"/>
</dbReference>